<dbReference type="GO" id="GO:0003677">
    <property type="term" value="F:DNA binding"/>
    <property type="evidence" value="ECO:0007669"/>
    <property type="project" value="InterPro"/>
</dbReference>
<evidence type="ECO:0000259" key="5">
    <source>
        <dbReference type="PROSITE" id="PS50048"/>
    </source>
</evidence>
<dbReference type="KEGG" id="kbi:30209583"/>
<dbReference type="SMART" id="SM00906">
    <property type="entry name" value="Fungal_trans"/>
    <property type="match status" value="1"/>
</dbReference>
<dbReference type="SMART" id="SM00066">
    <property type="entry name" value="GAL4"/>
    <property type="match status" value="1"/>
</dbReference>
<keyword evidence="3" id="KW-0539">Nucleus</keyword>
<feature type="compositionally biased region" description="Low complexity" evidence="4">
    <location>
        <begin position="272"/>
        <end position="289"/>
    </location>
</feature>
<dbReference type="GO" id="GO:0006351">
    <property type="term" value="P:DNA-templated transcription"/>
    <property type="evidence" value="ECO:0007669"/>
    <property type="project" value="InterPro"/>
</dbReference>
<dbReference type="OrthoDB" id="2269373at2759"/>
<evidence type="ECO:0000313" key="8">
    <source>
        <dbReference type="Proteomes" id="UP000092730"/>
    </source>
</evidence>
<dbReference type="EMBL" id="KI894021">
    <property type="protein sequence ID" value="OCF25365.1"/>
    <property type="molecule type" value="Genomic_DNA"/>
</dbReference>
<dbReference type="InterPro" id="IPR007219">
    <property type="entry name" value="XnlR_reg_dom"/>
</dbReference>
<dbReference type="GO" id="GO:0000981">
    <property type="term" value="F:DNA-binding transcription factor activity, RNA polymerase II-specific"/>
    <property type="evidence" value="ECO:0007669"/>
    <property type="project" value="InterPro"/>
</dbReference>
<feature type="compositionally biased region" description="Gly residues" evidence="4">
    <location>
        <begin position="1181"/>
        <end position="1192"/>
    </location>
</feature>
<feature type="compositionally biased region" description="Low complexity" evidence="4">
    <location>
        <begin position="1092"/>
        <end position="1104"/>
    </location>
</feature>
<feature type="compositionally biased region" description="Polar residues" evidence="4">
    <location>
        <begin position="324"/>
        <end position="339"/>
    </location>
</feature>
<sequence length="1245" mass="136356">MDNSPYSSIIPPDRRGPTALPRHSYNSNVGGGEGAEGGRRNDGDGSSNLGDRNFPQNTQATLPQQYQHFSAFGPPTSTPASGTGIQPLRTLPPGPSFLSSYNAPHFRSSPHGYPETMPQLPSPLTSHRYEYPLQSYQSTTASSGGPGGIQPWQYGGPSRRRESMPDMVNKDTSHPLFSNRPMVGGSGSDFTSPTLLGSDGGNGLQQYVHSLTGLVQTSPVQASPATLGIRTWQPMSSVPPQPPTSSAPTTKRKRARASTFGSRTTDDDESQTASVSASASVPPNAANTSVNSVDEDELASSVAGENIAQGNQPPITAKDFSKQLVKSSVEAETSGSAQNMDVEEGQEGDEKLDHRKRKRNRTIRSCVPCHNHKRRCDRKRPCGRCTALGLTGTCVYEIDEARDMNDPEVAETERLRRRIAELEQVVRDLRQKAPTRAQAQLAAITSADPASSSAVIEESAGEDKKRRVIVDRFARFKLDEAKDVENSAAAAGMALDKNPSGPPIHHATADYKSEPYQTYLLPGEEMSSDKTGRKVFLGASTGKSMLRRLRELAKDKGDGQLLSVPEDVAFTGVFPDLRKTYPFTTIWSHENFSAEIIGLLPSPEQAELLWQAWEEEHAVYFHPFHMPTIHAEYSAFFAMSTQDKMNIPLSSLALHLIICALGCVIRATCAELFGNPDVSMARNGHVRKLSKDQKDLTSSRLQSELYLSASFQALRLCAYLANPTMRTVQAQLLQMVYLLASERASDAWTTGGTLVKQAIALGLHKDPLSLDPKISMRDAEIRRRLWWSIAGFECMLSLFFGRPSTISYYSTNLPQDRPDANLSELPGSAQQYLPPSNVLSNETTEQTYHAAFYQLTIPSFELLDRIFTVDRRFSRSTIYGWFSPPPKDSTEQQSSSSFQPSGDNNQHTYQDAIRLAQDISQWYSHLPSGMKFSGDDTPEYLLGSRNRRQLNQTLILSMKTWSIVMVLHRPYLRLDPTAYPESTEICSQAAHLLLRTYKSMADTKSTLAWSFWTMHYRAFQAGAVCAFLAIRQPGTEIADKCLNDLQGVIRVFEDRLSTWNVSHPVQADLCEGLVQLEKLVTAATQQRNTPLQQHTATASSSHSSMSPNMFGMSPKTFSDSSFTTPLSQIQAFPPVSLPTPANAGSGNPNFYSNFSNGLPTGNQTHNHNHSTEPRIDPMSGGTSGNINGNGNGDLGGQMNADFNGPEPLALPQFWASMFGIKMDKAKEPAALGVQNSASASGNGSW</sequence>
<evidence type="ECO:0000256" key="1">
    <source>
        <dbReference type="ARBA" id="ARBA00004123"/>
    </source>
</evidence>
<feature type="compositionally biased region" description="Basic and acidic residues" evidence="4">
    <location>
        <begin position="159"/>
        <end position="173"/>
    </location>
</feature>
<feature type="region of interest" description="Disordered" evidence="4">
    <location>
        <begin position="1"/>
        <end position="125"/>
    </location>
</feature>
<dbReference type="PROSITE" id="PS50048">
    <property type="entry name" value="ZN2_CY6_FUNGAL_2"/>
    <property type="match status" value="1"/>
</dbReference>
<protein>
    <recommendedName>
        <fullName evidence="5">Zn(2)-C6 fungal-type domain-containing protein</fullName>
    </recommendedName>
</protein>
<dbReference type="Pfam" id="PF04082">
    <property type="entry name" value="Fungal_trans"/>
    <property type="match status" value="1"/>
</dbReference>
<comment type="subcellular location">
    <subcellularLocation>
        <location evidence="1">Nucleus</location>
    </subcellularLocation>
</comment>
<reference evidence="6" key="1">
    <citation type="submission" date="2013-07" db="EMBL/GenBank/DDBJ databases">
        <title>The Genome Sequence of Cryptococcus bestiolae CBS10118.</title>
        <authorList>
            <consortium name="The Broad Institute Genome Sequencing Platform"/>
            <person name="Cuomo C."/>
            <person name="Litvintseva A."/>
            <person name="Chen Y."/>
            <person name="Heitman J."/>
            <person name="Sun S."/>
            <person name="Springer D."/>
            <person name="Dromer F."/>
            <person name="Young S.K."/>
            <person name="Zeng Q."/>
            <person name="Gargeya S."/>
            <person name="Fitzgerald M."/>
            <person name="Abouelleil A."/>
            <person name="Alvarado L."/>
            <person name="Berlin A.M."/>
            <person name="Chapman S.B."/>
            <person name="Dewar J."/>
            <person name="Goldberg J."/>
            <person name="Griggs A."/>
            <person name="Gujja S."/>
            <person name="Hansen M."/>
            <person name="Howarth C."/>
            <person name="Imamovic A."/>
            <person name="Larimer J."/>
            <person name="McCowan C."/>
            <person name="Murphy C."/>
            <person name="Pearson M."/>
            <person name="Priest M."/>
            <person name="Roberts A."/>
            <person name="Saif S."/>
            <person name="Shea T."/>
            <person name="Sykes S."/>
            <person name="Wortman J."/>
            <person name="Nusbaum C."/>
            <person name="Birren B."/>
        </authorList>
    </citation>
    <scope>NUCLEOTIDE SEQUENCE [LARGE SCALE GENOMIC DNA]</scope>
    <source>
        <strain evidence="6">CBS 10118</strain>
    </source>
</reference>
<feature type="domain" description="Zn(2)-C6 fungal-type" evidence="5">
    <location>
        <begin position="365"/>
        <end position="396"/>
    </location>
</feature>
<keyword evidence="8" id="KW-1185">Reference proteome</keyword>
<evidence type="ECO:0000313" key="6">
    <source>
        <dbReference type="EMBL" id="OCF25365.1"/>
    </source>
</evidence>
<name>A0A1B9G2X2_9TREE</name>
<evidence type="ECO:0000256" key="3">
    <source>
        <dbReference type="ARBA" id="ARBA00023242"/>
    </source>
</evidence>
<reference evidence="6" key="3">
    <citation type="submission" date="2014-01" db="EMBL/GenBank/DDBJ databases">
        <title>Evolution of pathogenesis and genome organization in the Tremellales.</title>
        <authorList>
            <person name="Cuomo C."/>
            <person name="Litvintseva A."/>
            <person name="Heitman J."/>
            <person name="Chen Y."/>
            <person name="Sun S."/>
            <person name="Springer D."/>
            <person name="Dromer F."/>
            <person name="Young S."/>
            <person name="Zeng Q."/>
            <person name="Chapman S."/>
            <person name="Gujja S."/>
            <person name="Saif S."/>
            <person name="Birren B."/>
        </authorList>
    </citation>
    <scope>NUCLEOTIDE SEQUENCE</scope>
    <source>
        <strain evidence="6">CBS 10118</strain>
    </source>
</reference>
<accession>A0A1B9G2X2</accession>
<feature type="region of interest" description="Disordered" evidence="4">
    <location>
        <begin position="231"/>
        <end position="356"/>
    </location>
</feature>
<gene>
    <name evidence="6" type="ORF">I302_05184</name>
    <name evidence="7" type="ORF">I302_106059</name>
</gene>
<dbReference type="AlphaFoldDB" id="A0A1B9G2X2"/>
<feature type="region of interest" description="Disordered" evidence="4">
    <location>
        <begin position="1085"/>
        <end position="1106"/>
    </location>
</feature>
<dbReference type="CDD" id="cd12148">
    <property type="entry name" value="fungal_TF_MHR"/>
    <property type="match status" value="1"/>
</dbReference>
<evidence type="ECO:0000313" key="7">
    <source>
        <dbReference type="EMBL" id="WVW84031.1"/>
    </source>
</evidence>
<dbReference type="PROSITE" id="PS00463">
    <property type="entry name" value="ZN2_CY6_FUNGAL_1"/>
    <property type="match status" value="1"/>
</dbReference>
<reference evidence="7" key="4">
    <citation type="submission" date="2024-02" db="EMBL/GenBank/DDBJ databases">
        <title>Comparative genomics of Cryptococcus and Kwoniella reveals pathogenesis evolution and contrasting modes of karyotype evolution via chromosome fusion or intercentromeric recombination.</title>
        <authorList>
            <person name="Coelho M.A."/>
            <person name="David-Palma M."/>
            <person name="Shea T."/>
            <person name="Bowers K."/>
            <person name="McGinley-Smith S."/>
            <person name="Mohammad A.W."/>
            <person name="Gnirke A."/>
            <person name="Yurkov A.M."/>
            <person name="Nowrousian M."/>
            <person name="Sun S."/>
            <person name="Cuomo C.A."/>
            <person name="Heitman J."/>
        </authorList>
    </citation>
    <scope>NUCLEOTIDE SEQUENCE</scope>
    <source>
        <strain evidence="7">CBS 10118</strain>
    </source>
</reference>
<dbReference type="CDD" id="cd00067">
    <property type="entry name" value="GAL4"/>
    <property type="match status" value="1"/>
</dbReference>
<dbReference type="Gene3D" id="4.10.240.10">
    <property type="entry name" value="Zn(2)-C6 fungal-type DNA-binding domain"/>
    <property type="match status" value="1"/>
</dbReference>
<proteinExistence type="predicted"/>
<dbReference type="PANTHER" id="PTHR31001:SF81">
    <property type="entry name" value="ZN(II)2CYS6 TRANSCRIPTION FACTOR"/>
    <property type="match status" value="1"/>
</dbReference>
<dbReference type="InterPro" id="IPR036864">
    <property type="entry name" value="Zn2-C6_fun-type_DNA-bd_sf"/>
</dbReference>
<feature type="region of interest" description="Disordered" evidence="4">
    <location>
        <begin position="1165"/>
        <end position="1192"/>
    </location>
</feature>
<dbReference type="GeneID" id="30209583"/>
<feature type="compositionally biased region" description="Polar residues" evidence="4">
    <location>
        <begin position="891"/>
        <end position="906"/>
    </location>
</feature>
<evidence type="ECO:0000256" key="2">
    <source>
        <dbReference type="ARBA" id="ARBA00022723"/>
    </source>
</evidence>
<keyword evidence="2" id="KW-0479">Metal-binding</keyword>
<dbReference type="GO" id="GO:0005634">
    <property type="term" value="C:nucleus"/>
    <property type="evidence" value="ECO:0007669"/>
    <property type="project" value="UniProtKB-SubCell"/>
</dbReference>
<dbReference type="EMBL" id="CP144544">
    <property type="protein sequence ID" value="WVW84031.1"/>
    <property type="molecule type" value="Genomic_DNA"/>
</dbReference>
<organism evidence="6">
    <name type="scientific">Kwoniella bestiolae CBS 10118</name>
    <dbReference type="NCBI Taxonomy" id="1296100"/>
    <lineage>
        <taxon>Eukaryota</taxon>
        <taxon>Fungi</taxon>
        <taxon>Dikarya</taxon>
        <taxon>Basidiomycota</taxon>
        <taxon>Agaricomycotina</taxon>
        <taxon>Tremellomycetes</taxon>
        <taxon>Tremellales</taxon>
        <taxon>Cryptococcaceae</taxon>
        <taxon>Kwoniella</taxon>
    </lineage>
</organism>
<feature type="region of interest" description="Disordered" evidence="4">
    <location>
        <begin position="138"/>
        <end position="198"/>
    </location>
</feature>
<dbReference type="PANTHER" id="PTHR31001">
    <property type="entry name" value="UNCHARACTERIZED TRANSCRIPTIONAL REGULATORY PROTEIN"/>
    <property type="match status" value="1"/>
</dbReference>
<feature type="compositionally biased region" description="Polar residues" evidence="4">
    <location>
        <begin position="46"/>
        <end position="68"/>
    </location>
</feature>
<dbReference type="VEuPathDB" id="FungiDB:I302_05184"/>
<dbReference type="GO" id="GO:0008270">
    <property type="term" value="F:zinc ion binding"/>
    <property type="evidence" value="ECO:0007669"/>
    <property type="project" value="InterPro"/>
</dbReference>
<dbReference type="SUPFAM" id="SSF57701">
    <property type="entry name" value="Zn2/Cys6 DNA-binding domain"/>
    <property type="match status" value="1"/>
</dbReference>
<dbReference type="Pfam" id="PF00172">
    <property type="entry name" value="Zn_clus"/>
    <property type="match status" value="1"/>
</dbReference>
<reference evidence="7" key="2">
    <citation type="submission" date="2013-07" db="EMBL/GenBank/DDBJ databases">
        <authorList>
            <consortium name="The Broad Institute Genome Sequencing Platform"/>
            <person name="Cuomo C."/>
            <person name="Litvintseva A."/>
            <person name="Chen Y."/>
            <person name="Heitman J."/>
            <person name="Sun S."/>
            <person name="Springer D."/>
            <person name="Dromer F."/>
            <person name="Young S.K."/>
            <person name="Zeng Q."/>
            <person name="Gargeya S."/>
            <person name="Fitzgerald M."/>
            <person name="Abouelleil A."/>
            <person name="Alvarado L."/>
            <person name="Berlin A.M."/>
            <person name="Chapman S.B."/>
            <person name="Dewar J."/>
            <person name="Goldberg J."/>
            <person name="Griggs A."/>
            <person name="Gujja S."/>
            <person name="Hansen M."/>
            <person name="Howarth C."/>
            <person name="Imamovic A."/>
            <person name="Larimer J."/>
            <person name="McCowan C."/>
            <person name="Murphy C."/>
            <person name="Pearson M."/>
            <person name="Priest M."/>
            <person name="Roberts A."/>
            <person name="Saif S."/>
            <person name="Shea T."/>
            <person name="Sykes S."/>
            <person name="Wortman J."/>
            <person name="Nusbaum C."/>
            <person name="Birren B."/>
        </authorList>
    </citation>
    <scope>NUCLEOTIDE SEQUENCE</scope>
    <source>
        <strain evidence="7">CBS 10118</strain>
    </source>
</reference>
<dbReference type="Proteomes" id="UP000092730">
    <property type="component" value="Chromosome 4"/>
</dbReference>
<dbReference type="STRING" id="1296100.A0A1B9G2X2"/>
<dbReference type="InterPro" id="IPR001138">
    <property type="entry name" value="Zn2Cys6_DnaBD"/>
</dbReference>
<evidence type="ECO:0000256" key="4">
    <source>
        <dbReference type="SAM" id="MobiDB-lite"/>
    </source>
</evidence>
<dbReference type="InterPro" id="IPR050613">
    <property type="entry name" value="Sec_Metabolite_Reg"/>
</dbReference>
<feature type="region of interest" description="Disordered" evidence="4">
    <location>
        <begin position="884"/>
        <end position="906"/>
    </location>
</feature>
<dbReference type="RefSeq" id="XP_019046435.1">
    <property type="nucleotide sequence ID" value="XM_019191805.1"/>
</dbReference>